<evidence type="ECO:0000313" key="3">
    <source>
        <dbReference type="Proteomes" id="UP001265083"/>
    </source>
</evidence>
<evidence type="ECO:0000313" key="2">
    <source>
        <dbReference type="EMBL" id="MDS1113717.1"/>
    </source>
</evidence>
<dbReference type="RefSeq" id="WP_310950022.1">
    <property type="nucleotide sequence ID" value="NZ_JAVLUS010000005.1"/>
</dbReference>
<keyword evidence="2" id="KW-0723">Serine/threonine-protein kinase</keyword>
<protein>
    <submittedName>
        <fullName evidence="2">Serine/threonine protein kinase</fullName>
    </submittedName>
</protein>
<dbReference type="Proteomes" id="UP001265083">
    <property type="component" value="Unassembled WGS sequence"/>
</dbReference>
<feature type="region of interest" description="Disordered" evidence="1">
    <location>
        <begin position="41"/>
        <end position="64"/>
    </location>
</feature>
<reference evidence="2 3" key="1">
    <citation type="submission" date="2023-08" db="EMBL/GenBank/DDBJ databases">
        <title>Bioegradation of LLDPE and BLDPE plastic by marine bacteria from coast plastic debris.</title>
        <authorList>
            <person name="Rong Z."/>
        </authorList>
    </citation>
    <scope>NUCLEOTIDE SEQUENCE [LARGE SCALE GENOMIC DNA]</scope>
    <source>
        <strain evidence="2 3">Z-2</strain>
    </source>
</reference>
<keyword evidence="2" id="KW-0808">Transferase</keyword>
<gene>
    <name evidence="2" type="ORF">RD149_08045</name>
</gene>
<keyword evidence="3" id="KW-1185">Reference proteome</keyword>
<proteinExistence type="predicted"/>
<name>A0ABU2GQH6_9ACTN</name>
<evidence type="ECO:0000256" key="1">
    <source>
        <dbReference type="SAM" id="MobiDB-lite"/>
    </source>
</evidence>
<comment type="caution">
    <text evidence="2">The sequence shown here is derived from an EMBL/GenBank/DDBJ whole genome shotgun (WGS) entry which is preliminary data.</text>
</comment>
<dbReference type="GO" id="GO:0004674">
    <property type="term" value="F:protein serine/threonine kinase activity"/>
    <property type="evidence" value="ECO:0007669"/>
    <property type="project" value="UniProtKB-KW"/>
</dbReference>
<sequence length="282" mass="29940">MNRSDLLPHVVAWPTCALGAWAAAWLTGRCSPDDVIETLAESADRHEVQTEQSTSPTESGRDMETAGGVLDLLGLLRNARRLAVRLPSTGDPQGLPPDPATSRALVAGEVLLVDDSDTAGTLALVPQFSTLGIDPPHVTCRWTVLRYGARLDLEHLVSSGPSAGDLEYDLRQAVRDAASIIGGLGGRRAADAGDLRKELAARTARHRVALPPHALDARSTRLIDTAAQVEAIVDLAGARRVEIGDTAGQWDSGDSALRGLQTLTRTARAAAVNHTIVELLRR</sequence>
<organism evidence="2 3">
    <name type="scientific">Gordonia westfalica</name>
    <dbReference type="NCBI Taxonomy" id="158898"/>
    <lineage>
        <taxon>Bacteria</taxon>
        <taxon>Bacillati</taxon>
        <taxon>Actinomycetota</taxon>
        <taxon>Actinomycetes</taxon>
        <taxon>Mycobacteriales</taxon>
        <taxon>Gordoniaceae</taxon>
        <taxon>Gordonia</taxon>
    </lineage>
</organism>
<accession>A0ABU2GQH6</accession>
<keyword evidence="2" id="KW-0418">Kinase</keyword>
<dbReference type="EMBL" id="JAVLUS010000005">
    <property type="protein sequence ID" value="MDS1113717.1"/>
    <property type="molecule type" value="Genomic_DNA"/>
</dbReference>